<comment type="caution">
    <text evidence="10">The sequence shown here is derived from an EMBL/GenBank/DDBJ whole genome shotgun (WGS) entry which is preliminary data.</text>
</comment>
<dbReference type="Proteomes" id="UP000231990">
    <property type="component" value="Unassembled WGS sequence"/>
</dbReference>
<evidence type="ECO:0000256" key="1">
    <source>
        <dbReference type="ARBA" id="ARBA00004651"/>
    </source>
</evidence>
<evidence type="ECO:0000313" key="12">
    <source>
        <dbReference type="Proteomes" id="UP000231990"/>
    </source>
</evidence>
<feature type="transmembrane region" description="Helical" evidence="7">
    <location>
        <begin position="129"/>
        <end position="154"/>
    </location>
</feature>
<keyword evidence="2 7" id="KW-0813">Transport</keyword>
<dbReference type="PROSITE" id="PS50928">
    <property type="entry name" value="ABC_TM1"/>
    <property type="match status" value="1"/>
</dbReference>
<keyword evidence="3" id="KW-1003">Cell membrane</keyword>
<accession>A0A2M9ZSY4</accession>
<evidence type="ECO:0000256" key="6">
    <source>
        <dbReference type="ARBA" id="ARBA00023136"/>
    </source>
</evidence>
<dbReference type="InterPro" id="IPR000515">
    <property type="entry name" value="MetI-like"/>
</dbReference>
<dbReference type="SUPFAM" id="SSF161098">
    <property type="entry name" value="MetI-like"/>
    <property type="match status" value="1"/>
</dbReference>
<feature type="transmembrane region" description="Helical" evidence="7">
    <location>
        <begin position="262"/>
        <end position="281"/>
    </location>
</feature>
<evidence type="ECO:0000256" key="5">
    <source>
        <dbReference type="ARBA" id="ARBA00022989"/>
    </source>
</evidence>
<dbReference type="EMBL" id="NPDY01000016">
    <property type="protein sequence ID" value="PJZ68736.1"/>
    <property type="molecule type" value="Genomic_DNA"/>
</dbReference>
<evidence type="ECO:0000313" key="11">
    <source>
        <dbReference type="Proteomes" id="UP000231962"/>
    </source>
</evidence>
<dbReference type="GO" id="GO:0005886">
    <property type="term" value="C:plasma membrane"/>
    <property type="evidence" value="ECO:0007669"/>
    <property type="project" value="UniProtKB-SubCell"/>
</dbReference>
<keyword evidence="6 7" id="KW-0472">Membrane</keyword>
<feature type="transmembrane region" description="Helical" evidence="7">
    <location>
        <begin position="92"/>
        <end position="117"/>
    </location>
</feature>
<reference evidence="11 12" key="1">
    <citation type="submission" date="2017-07" db="EMBL/GenBank/DDBJ databases">
        <title>Leptospira spp. isolated from tropical soils.</title>
        <authorList>
            <person name="Thibeaux R."/>
            <person name="Iraola G."/>
            <person name="Ferres I."/>
            <person name="Bierque E."/>
            <person name="Girault D."/>
            <person name="Soupe-Gilbert M.-E."/>
            <person name="Picardeau M."/>
            <person name="Goarant C."/>
        </authorList>
    </citation>
    <scope>NUCLEOTIDE SEQUENCE [LARGE SCALE GENOMIC DNA]</scope>
    <source>
        <strain evidence="10 12">FH1-B-B1</strain>
        <strain evidence="9 11">FH1-B-C1</strain>
    </source>
</reference>
<evidence type="ECO:0000313" key="9">
    <source>
        <dbReference type="EMBL" id="PJZ68736.1"/>
    </source>
</evidence>
<dbReference type="Gene3D" id="1.10.3720.10">
    <property type="entry name" value="MetI-like"/>
    <property type="match status" value="1"/>
</dbReference>
<dbReference type="RefSeq" id="WP_100714751.1">
    <property type="nucleotide sequence ID" value="NZ_NPDY01000016.1"/>
</dbReference>
<dbReference type="Pfam" id="PF00528">
    <property type="entry name" value="BPD_transp_1"/>
    <property type="match status" value="1"/>
</dbReference>
<feature type="domain" description="ABC transmembrane type-1" evidence="8">
    <location>
        <begin position="86"/>
        <end position="282"/>
    </location>
</feature>
<dbReference type="Proteomes" id="UP000231962">
    <property type="component" value="Unassembled WGS sequence"/>
</dbReference>
<dbReference type="CDD" id="cd06261">
    <property type="entry name" value="TM_PBP2"/>
    <property type="match status" value="1"/>
</dbReference>
<feature type="transmembrane region" description="Helical" evidence="7">
    <location>
        <begin position="160"/>
        <end position="179"/>
    </location>
</feature>
<dbReference type="PANTHER" id="PTHR43163:SF6">
    <property type="entry name" value="DIPEPTIDE TRANSPORT SYSTEM PERMEASE PROTEIN DPPB-RELATED"/>
    <property type="match status" value="1"/>
</dbReference>
<dbReference type="PANTHER" id="PTHR43163">
    <property type="entry name" value="DIPEPTIDE TRANSPORT SYSTEM PERMEASE PROTEIN DPPB-RELATED"/>
    <property type="match status" value="1"/>
</dbReference>
<organism evidence="10 12">
    <name type="scientific">Leptospira perolatii</name>
    <dbReference type="NCBI Taxonomy" id="2023191"/>
    <lineage>
        <taxon>Bacteria</taxon>
        <taxon>Pseudomonadati</taxon>
        <taxon>Spirochaetota</taxon>
        <taxon>Spirochaetia</taxon>
        <taxon>Leptospirales</taxon>
        <taxon>Leptospiraceae</taxon>
        <taxon>Leptospira</taxon>
    </lineage>
</organism>
<evidence type="ECO:0000259" key="8">
    <source>
        <dbReference type="PROSITE" id="PS50928"/>
    </source>
</evidence>
<feature type="transmembrane region" description="Helical" evidence="7">
    <location>
        <begin position="216"/>
        <end position="242"/>
    </location>
</feature>
<evidence type="ECO:0000256" key="3">
    <source>
        <dbReference type="ARBA" id="ARBA00022475"/>
    </source>
</evidence>
<protein>
    <submittedName>
        <fullName evidence="10">ABC transporter permease</fullName>
    </submittedName>
</protein>
<proteinExistence type="inferred from homology"/>
<dbReference type="AlphaFoldDB" id="A0A2M9ZSY4"/>
<dbReference type="InterPro" id="IPR035906">
    <property type="entry name" value="MetI-like_sf"/>
</dbReference>
<evidence type="ECO:0000256" key="2">
    <source>
        <dbReference type="ARBA" id="ARBA00022448"/>
    </source>
</evidence>
<dbReference type="EMBL" id="NPDZ01000001">
    <property type="protein sequence ID" value="PJZ75091.1"/>
    <property type="molecule type" value="Genomic_DNA"/>
</dbReference>
<dbReference type="GO" id="GO:0055085">
    <property type="term" value="P:transmembrane transport"/>
    <property type="evidence" value="ECO:0007669"/>
    <property type="project" value="InterPro"/>
</dbReference>
<dbReference type="OrthoDB" id="322759at2"/>
<keyword evidence="4 7" id="KW-0812">Transmembrane</keyword>
<evidence type="ECO:0000256" key="4">
    <source>
        <dbReference type="ARBA" id="ARBA00022692"/>
    </source>
</evidence>
<comment type="similarity">
    <text evidence="7">Belongs to the binding-protein-dependent transport system permease family.</text>
</comment>
<comment type="subcellular location">
    <subcellularLocation>
        <location evidence="1 7">Cell membrane</location>
        <topology evidence="1 7">Multi-pass membrane protein</topology>
    </subcellularLocation>
</comment>
<keyword evidence="5 7" id="KW-1133">Transmembrane helix</keyword>
<evidence type="ECO:0000256" key="7">
    <source>
        <dbReference type="RuleBase" id="RU363032"/>
    </source>
</evidence>
<gene>
    <name evidence="9" type="ORF">CH360_14365</name>
    <name evidence="10" type="ORF">CH373_03485</name>
</gene>
<evidence type="ECO:0000313" key="10">
    <source>
        <dbReference type="EMBL" id="PJZ75091.1"/>
    </source>
</evidence>
<sequence>MLEETRRFLIFVLILSAMSVLLSEIRSVNRGFLFADSGMSQEDRQKLSQREDLTDRYLRFVKGMVTFDLGLTESGELVLAHLASRFWPTFHLASFAIIGSVLGSLILAFFSLSTVNVAPQKFLNILSQLILSTPVFVVAILLLVVFFLILGWLPPGGYESWNISFVILPGIALGSRVWARLYRFTFRLAETELEGEYVRVLRARGYSEQRILYRHILLKILPVLLVLILLDFSSLLSGAIVVEEIFFFPGIGKSMYHAIRTMDSSLLAALLFYSGLIFYLMGRISEKVRDRLLGWEEEAK</sequence>
<keyword evidence="11" id="KW-1185">Reference proteome</keyword>
<name>A0A2M9ZSY4_9LEPT</name>